<keyword evidence="2 5" id="KW-0812">Transmembrane</keyword>
<dbReference type="EMBL" id="CP134880">
    <property type="protein sequence ID" value="WNM27729.1"/>
    <property type="molecule type" value="Genomic_DNA"/>
</dbReference>
<dbReference type="AlphaFoldDB" id="A0AA96FCB2"/>
<dbReference type="GO" id="GO:0012505">
    <property type="term" value="C:endomembrane system"/>
    <property type="evidence" value="ECO:0007669"/>
    <property type="project" value="UniProtKB-SubCell"/>
</dbReference>
<dbReference type="RefSeq" id="WP_313543903.1">
    <property type="nucleotide sequence ID" value="NZ_CP134880.1"/>
</dbReference>
<dbReference type="Proteomes" id="UP001303408">
    <property type="component" value="Chromosome"/>
</dbReference>
<reference evidence="7" key="1">
    <citation type="submission" date="2023-09" db="EMBL/GenBank/DDBJ databases">
        <title>Demequina sp. a novel bacteria isolated from Capsicum annuum.</title>
        <authorList>
            <person name="Humaira Z."/>
            <person name="Lee J."/>
            <person name="Cho D."/>
        </authorList>
    </citation>
    <scope>NUCLEOTIDE SEQUENCE</scope>
    <source>
        <strain evidence="7">PMTSA13</strain>
    </source>
</reference>
<keyword evidence="4 5" id="KW-0472">Membrane</keyword>
<evidence type="ECO:0000256" key="3">
    <source>
        <dbReference type="ARBA" id="ARBA00022989"/>
    </source>
</evidence>
<dbReference type="KEGG" id="dcp:RN607_01625"/>
<feature type="transmembrane region" description="Helical" evidence="5">
    <location>
        <begin position="16"/>
        <end position="35"/>
    </location>
</feature>
<name>A0AA96FCB2_9MICO</name>
<evidence type="ECO:0000256" key="4">
    <source>
        <dbReference type="ARBA" id="ARBA00023136"/>
    </source>
</evidence>
<gene>
    <name evidence="7" type="ORF">RN607_01625</name>
</gene>
<dbReference type="Pfam" id="PF06803">
    <property type="entry name" value="DUF1232"/>
    <property type="match status" value="1"/>
</dbReference>
<comment type="subcellular location">
    <subcellularLocation>
        <location evidence="1">Endomembrane system</location>
        <topology evidence="1">Multi-pass membrane protein</topology>
    </subcellularLocation>
</comment>
<evidence type="ECO:0000313" key="7">
    <source>
        <dbReference type="EMBL" id="WNM27729.1"/>
    </source>
</evidence>
<dbReference type="InterPro" id="IPR010652">
    <property type="entry name" value="DUF1232"/>
</dbReference>
<keyword evidence="3 5" id="KW-1133">Transmembrane helix</keyword>
<proteinExistence type="predicted"/>
<evidence type="ECO:0000256" key="5">
    <source>
        <dbReference type="SAM" id="Phobius"/>
    </source>
</evidence>
<protein>
    <submittedName>
        <fullName evidence="7">YkvA family protein</fullName>
    </submittedName>
</protein>
<accession>A0AA96FCB2</accession>
<evidence type="ECO:0000256" key="2">
    <source>
        <dbReference type="ARBA" id="ARBA00022692"/>
    </source>
</evidence>
<evidence type="ECO:0000256" key="1">
    <source>
        <dbReference type="ARBA" id="ARBA00004127"/>
    </source>
</evidence>
<organism evidence="7">
    <name type="scientific">Demequina capsici</name>
    <dbReference type="NCBI Taxonomy" id="3075620"/>
    <lineage>
        <taxon>Bacteria</taxon>
        <taxon>Bacillati</taxon>
        <taxon>Actinomycetota</taxon>
        <taxon>Actinomycetes</taxon>
        <taxon>Micrococcales</taxon>
        <taxon>Demequinaceae</taxon>
        <taxon>Demequina</taxon>
    </lineage>
</organism>
<evidence type="ECO:0000259" key="6">
    <source>
        <dbReference type="Pfam" id="PF06803"/>
    </source>
</evidence>
<sequence>MWWRFAQAVRRGEHRLSVTTWLTAITAVLYTILPVDLIPELFLGPFGFIDDLGLWGVVVMLATREMHEWQASRSFDESVVDAEVVG</sequence>
<feature type="domain" description="DUF1232" evidence="6">
    <location>
        <begin position="20"/>
        <end position="54"/>
    </location>
</feature>